<keyword evidence="2" id="KW-0378">Hydrolase</keyword>
<feature type="non-terminal residue" evidence="7">
    <location>
        <position position="242"/>
    </location>
</feature>
<dbReference type="InterPro" id="IPR016130">
    <property type="entry name" value="Tyr_Pase_AS"/>
</dbReference>
<reference evidence="7" key="1">
    <citation type="submission" date="2023-10" db="EMBL/GenBank/DDBJ databases">
        <authorList>
            <person name="Chen Y."/>
            <person name="Shah S."/>
            <person name="Dougan E. K."/>
            <person name="Thang M."/>
            <person name="Chan C."/>
        </authorList>
    </citation>
    <scope>NUCLEOTIDE SEQUENCE [LARGE SCALE GENOMIC DNA]</scope>
</reference>
<evidence type="ECO:0000259" key="6">
    <source>
        <dbReference type="PROSITE" id="PS50056"/>
    </source>
</evidence>
<feature type="domain" description="Tyrosine specific protein phosphatases" evidence="6">
    <location>
        <begin position="80"/>
        <end position="123"/>
    </location>
</feature>
<feature type="non-terminal residue" evidence="7">
    <location>
        <position position="1"/>
    </location>
</feature>
<comment type="caution">
    <text evidence="7">The sequence shown here is derived from an EMBL/GenBank/DDBJ whole genome shotgun (WGS) entry which is preliminary data.</text>
</comment>
<dbReference type="PANTHER" id="PTHR45961">
    <property type="entry name" value="IP21249P"/>
    <property type="match status" value="1"/>
</dbReference>
<dbReference type="InterPro" id="IPR029021">
    <property type="entry name" value="Prot-tyrosine_phosphatase-like"/>
</dbReference>
<keyword evidence="8" id="KW-1185">Reference proteome</keyword>
<dbReference type="PANTHER" id="PTHR45961:SF5">
    <property type="entry name" value="DUAL SPECIFICITY PROTEIN PHOSPHATASE 14"/>
    <property type="match status" value="1"/>
</dbReference>
<protein>
    <recommendedName>
        <fullName evidence="9">Protein-tyrosine-phosphatase</fullName>
    </recommendedName>
</protein>
<evidence type="ECO:0000259" key="5">
    <source>
        <dbReference type="PROSITE" id="PS50054"/>
    </source>
</evidence>
<dbReference type="EMBL" id="CAUYUJ010016511">
    <property type="protein sequence ID" value="CAK0866139.1"/>
    <property type="molecule type" value="Genomic_DNA"/>
</dbReference>
<evidence type="ECO:0000256" key="2">
    <source>
        <dbReference type="ARBA" id="ARBA00022801"/>
    </source>
</evidence>
<dbReference type="InterPro" id="IPR052103">
    <property type="entry name" value="Dual_spec_Phospatases"/>
</dbReference>
<comment type="similarity">
    <text evidence="1">Belongs to the protein-tyrosine phosphatase family. Non-receptor class dual specificity subfamily.</text>
</comment>
<dbReference type="Gene3D" id="3.90.190.10">
    <property type="entry name" value="Protein tyrosine phosphatase superfamily"/>
    <property type="match status" value="1"/>
</dbReference>
<dbReference type="PROSITE" id="PS50054">
    <property type="entry name" value="TYR_PHOSPHATASE_DUAL"/>
    <property type="match status" value="1"/>
</dbReference>
<proteinExistence type="inferred from homology"/>
<feature type="domain" description="Tyrosine-protein phosphatase" evidence="5">
    <location>
        <begin position="1"/>
        <end position="146"/>
    </location>
</feature>
<dbReference type="Pfam" id="PF00782">
    <property type="entry name" value="DSPc"/>
    <property type="match status" value="1"/>
</dbReference>
<gene>
    <name evidence="7" type="ORF">PCOR1329_LOCUS53421</name>
</gene>
<evidence type="ECO:0000256" key="3">
    <source>
        <dbReference type="ARBA" id="ARBA00022912"/>
    </source>
</evidence>
<dbReference type="PROSITE" id="PS50056">
    <property type="entry name" value="TYR_PHOSPHATASE_2"/>
    <property type="match status" value="1"/>
</dbReference>
<evidence type="ECO:0000256" key="4">
    <source>
        <dbReference type="SAM" id="MobiDB-lite"/>
    </source>
</evidence>
<dbReference type="Proteomes" id="UP001189429">
    <property type="component" value="Unassembled WGS sequence"/>
</dbReference>
<dbReference type="SUPFAM" id="SSF52799">
    <property type="entry name" value="(Phosphotyrosine protein) phosphatases II"/>
    <property type="match status" value="1"/>
</dbReference>
<dbReference type="InterPro" id="IPR000387">
    <property type="entry name" value="Tyr_Pase_dom"/>
</dbReference>
<dbReference type="InterPro" id="IPR000340">
    <property type="entry name" value="Dual-sp_phosphatase_cat-dom"/>
</dbReference>
<accession>A0ABN9V0H9</accession>
<name>A0ABN9V0H9_9DINO</name>
<evidence type="ECO:0008006" key="9">
    <source>
        <dbReference type="Google" id="ProtNLM"/>
    </source>
</evidence>
<dbReference type="SMART" id="SM00195">
    <property type="entry name" value="DSPc"/>
    <property type="match status" value="1"/>
</dbReference>
<dbReference type="CDD" id="cd14498">
    <property type="entry name" value="DSP"/>
    <property type="match status" value="1"/>
</dbReference>
<keyword evidence="3" id="KW-0904">Protein phosphatase</keyword>
<organism evidence="7 8">
    <name type="scientific">Prorocentrum cordatum</name>
    <dbReference type="NCBI Taxonomy" id="2364126"/>
    <lineage>
        <taxon>Eukaryota</taxon>
        <taxon>Sar</taxon>
        <taxon>Alveolata</taxon>
        <taxon>Dinophyceae</taxon>
        <taxon>Prorocentrales</taxon>
        <taxon>Prorocentraceae</taxon>
        <taxon>Prorocentrum</taxon>
    </lineage>
</organism>
<sequence length="242" mass="26846">VFHIKDHVFLGTRFAAMDRAIFDALEIKAVVNLTAGASRVPNRFEAWGVQYLHVELMDELVTDPSQAVPMGVAALRRWGEDGLNVLVHCQMGLSRSTLLVLAWLMRHAGLSLKAAAGLMVERRGRRPKCNPSFWFYLAALERELHGWGPCREPSFNFLPWLVEDLGEMGMNFSKHQIEEAVRKEADWVTFASFYTALSGTGFKKLMAAQSIAQKPPPEVQSPTSARLCRRAAETAAAPPPAG</sequence>
<evidence type="ECO:0000313" key="7">
    <source>
        <dbReference type="EMBL" id="CAK0866139.1"/>
    </source>
</evidence>
<dbReference type="PROSITE" id="PS00383">
    <property type="entry name" value="TYR_PHOSPHATASE_1"/>
    <property type="match status" value="1"/>
</dbReference>
<evidence type="ECO:0000313" key="8">
    <source>
        <dbReference type="Proteomes" id="UP001189429"/>
    </source>
</evidence>
<feature type="region of interest" description="Disordered" evidence="4">
    <location>
        <begin position="213"/>
        <end position="242"/>
    </location>
</feature>
<evidence type="ECO:0000256" key="1">
    <source>
        <dbReference type="ARBA" id="ARBA00008601"/>
    </source>
</evidence>
<dbReference type="InterPro" id="IPR020422">
    <property type="entry name" value="TYR_PHOSPHATASE_DUAL_dom"/>
</dbReference>